<sequence>MLAPGISRAEDHLGGFQPFFDPLKNDRILAELTAFYSQSAYTPGKHRFDAAAQAGAAVVIF</sequence>
<evidence type="ECO:0000313" key="1">
    <source>
        <dbReference type="EMBL" id="NDY55575.1"/>
    </source>
</evidence>
<dbReference type="Proteomes" id="UP000469724">
    <property type="component" value="Unassembled WGS sequence"/>
</dbReference>
<evidence type="ECO:0000313" key="2">
    <source>
        <dbReference type="Proteomes" id="UP000469724"/>
    </source>
</evidence>
<name>A0A7K3NIF9_9BACT</name>
<keyword evidence="2" id="KW-1185">Reference proteome</keyword>
<accession>A0A7K3NIF9</accession>
<organism evidence="1 2">
    <name type="scientific">Desulfolutivibrio sulfodismutans</name>
    <dbReference type="NCBI Taxonomy" id="63561"/>
    <lineage>
        <taxon>Bacteria</taxon>
        <taxon>Pseudomonadati</taxon>
        <taxon>Thermodesulfobacteriota</taxon>
        <taxon>Desulfovibrionia</taxon>
        <taxon>Desulfovibrionales</taxon>
        <taxon>Desulfovibrionaceae</taxon>
        <taxon>Desulfolutivibrio</taxon>
    </lineage>
</organism>
<proteinExistence type="predicted"/>
<dbReference type="EMBL" id="JAAGRQ010000006">
    <property type="protein sequence ID" value="NDY55575.1"/>
    <property type="molecule type" value="Genomic_DNA"/>
</dbReference>
<dbReference type="RefSeq" id="WP_163300630.1">
    <property type="nucleotide sequence ID" value="NZ_JAAGRQ010000006.1"/>
</dbReference>
<dbReference type="AlphaFoldDB" id="A0A7K3NIF9"/>
<protein>
    <submittedName>
        <fullName evidence="1">Uncharacterized protein</fullName>
    </submittedName>
</protein>
<reference evidence="1 2" key="1">
    <citation type="submission" date="2020-02" db="EMBL/GenBank/DDBJ databases">
        <title>Comparative genomics of sulfur disproportionating microorganisms.</title>
        <authorList>
            <person name="Ward L.M."/>
            <person name="Bertran E."/>
            <person name="Johnston D.T."/>
        </authorList>
    </citation>
    <scope>NUCLEOTIDE SEQUENCE [LARGE SCALE GENOMIC DNA]</scope>
    <source>
        <strain evidence="1 2">DSM 3696</strain>
    </source>
</reference>
<comment type="caution">
    <text evidence="1">The sequence shown here is derived from an EMBL/GenBank/DDBJ whole genome shotgun (WGS) entry which is preliminary data.</text>
</comment>
<gene>
    <name evidence="1" type="ORF">G3N56_02295</name>
</gene>